<sequence>MTVNKRESRLRRWARKLGGCLQNHHPHRKFKSASYVDFEKTLPSPTNRINFQHTPRKSLIGRREQPPKKEINKGSRTWDAHPKRAMPSPGRLQTNTPQDPPVDDTIRLVNASVNSLVVGRQDTQTPRFAGKVAKQALCEPQKHISDELVQLQGPPAVLTWRESFEVQRALRRELPQTPSDRFDSAVDVTIQPLHVRKHQVQKLYCPSGLGRSTAVSVQPRPKTGVRTYHPPATRARVAISTKEKETVRGWEHDWDKPLQHRAGGSKAIWKTASERLLLRNKESVRRLDAERAITEQMAARMELEKRQQPQMRSIQSIEEMAEEDKRADKEWNDIATQLAFDAQSPGVQEVKFGDRQLRITANSQATPASYNPSTEPLAANTNCL</sequence>
<feature type="region of interest" description="Disordered" evidence="1">
    <location>
        <begin position="56"/>
        <end position="101"/>
    </location>
</feature>
<dbReference type="EMBL" id="JAANER010000004">
    <property type="protein sequence ID" value="KAG9190331.1"/>
    <property type="molecule type" value="Genomic_DNA"/>
</dbReference>
<evidence type="ECO:0000313" key="3">
    <source>
        <dbReference type="Proteomes" id="UP001199106"/>
    </source>
</evidence>
<gene>
    <name evidence="2" type="ORF">G6011_08419</name>
</gene>
<proteinExistence type="predicted"/>
<feature type="compositionally biased region" description="Basic and acidic residues" evidence="1">
    <location>
        <begin position="61"/>
        <end position="82"/>
    </location>
</feature>
<name>A0AAD4I9P4_9PLEO</name>
<evidence type="ECO:0000313" key="2">
    <source>
        <dbReference type="EMBL" id="KAG9190331.1"/>
    </source>
</evidence>
<keyword evidence="3" id="KW-1185">Reference proteome</keyword>
<accession>A0AAD4I9P4</accession>
<feature type="region of interest" description="Disordered" evidence="1">
    <location>
        <begin position="363"/>
        <end position="384"/>
    </location>
</feature>
<dbReference type="AlphaFoldDB" id="A0AAD4I9P4"/>
<comment type="caution">
    <text evidence="2">The sequence shown here is derived from an EMBL/GenBank/DDBJ whole genome shotgun (WGS) entry which is preliminary data.</text>
</comment>
<evidence type="ECO:0000256" key="1">
    <source>
        <dbReference type="SAM" id="MobiDB-lite"/>
    </source>
</evidence>
<organism evidence="2 3">
    <name type="scientific">Alternaria panax</name>
    <dbReference type="NCBI Taxonomy" id="48097"/>
    <lineage>
        <taxon>Eukaryota</taxon>
        <taxon>Fungi</taxon>
        <taxon>Dikarya</taxon>
        <taxon>Ascomycota</taxon>
        <taxon>Pezizomycotina</taxon>
        <taxon>Dothideomycetes</taxon>
        <taxon>Pleosporomycetidae</taxon>
        <taxon>Pleosporales</taxon>
        <taxon>Pleosporineae</taxon>
        <taxon>Pleosporaceae</taxon>
        <taxon>Alternaria</taxon>
        <taxon>Alternaria sect. Panax</taxon>
    </lineage>
</organism>
<dbReference type="Proteomes" id="UP001199106">
    <property type="component" value="Unassembled WGS sequence"/>
</dbReference>
<reference evidence="2" key="1">
    <citation type="submission" date="2021-07" db="EMBL/GenBank/DDBJ databases">
        <title>Genome Resource of American Ginseng Black Spot Pathogen Alternaria panax.</title>
        <authorList>
            <person name="Qiu C."/>
            <person name="Wang W."/>
            <person name="Liu Z."/>
        </authorList>
    </citation>
    <scope>NUCLEOTIDE SEQUENCE</scope>
    <source>
        <strain evidence="2">BNCC115425</strain>
    </source>
</reference>
<protein>
    <submittedName>
        <fullName evidence="2">Uncharacterized protein</fullName>
    </submittedName>
</protein>